<keyword evidence="1" id="KW-0175">Coiled coil</keyword>
<evidence type="ECO:0000256" key="1">
    <source>
        <dbReference type="SAM" id="Coils"/>
    </source>
</evidence>
<evidence type="ECO:0000313" key="4">
    <source>
        <dbReference type="Proteomes" id="UP000631114"/>
    </source>
</evidence>
<dbReference type="AlphaFoldDB" id="A0A835GX94"/>
<dbReference type="GO" id="GO:0008017">
    <property type="term" value="F:microtubule binding"/>
    <property type="evidence" value="ECO:0007669"/>
    <property type="project" value="InterPro"/>
</dbReference>
<feature type="compositionally biased region" description="Basic and acidic residues" evidence="2">
    <location>
        <begin position="87"/>
        <end position="101"/>
    </location>
</feature>
<proteinExistence type="predicted"/>
<dbReference type="PANTHER" id="PTHR35502:SF2">
    <property type="entry name" value="PROTEIN MICROTUBULE BINDING PROTEIN 2C"/>
    <property type="match status" value="1"/>
</dbReference>
<comment type="caution">
    <text evidence="3">The sequence shown here is derived from an EMBL/GenBank/DDBJ whole genome shotgun (WGS) entry which is preliminary data.</text>
</comment>
<feature type="coiled-coil region" evidence="1">
    <location>
        <begin position="138"/>
        <end position="252"/>
    </location>
</feature>
<dbReference type="OrthoDB" id="1915670at2759"/>
<reference evidence="3 4" key="1">
    <citation type="submission" date="2020-10" db="EMBL/GenBank/DDBJ databases">
        <title>The Coptis chinensis genome and diversification of protoberbering-type alkaloids.</title>
        <authorList>
            <person name="Wang B."/>
            <person name="Shu S."/>
            <person name="Song C."/>
            <person name="Liu Y."/>
        </authorList>
    </citation>
    <scope>NUCLEOTIDE SEQUENCE [LARGE SCALE GENOMIC DNA]</scope>
    <source>
        <strain evidence="3">HL-2020</strain>
        <tissue evidence="3">Leaf</tissue>
    </source>
</reference>
<dbReference type="PANTHER" id="PTHR35502">
    <property type="entry name" value="PROTEIN MICROTUBULE BINDING PROTEIN 2C"/>
    <property type="match status" value="1"/>
</dbReference>
<dbReference type="InterPro" id="IPR040289">
    <property type="entry name" value="MBP2C"/>
</dbReference>
<keyword evidence="4" id="KW-1185">Reference proteome</keyword>
<feature type="region of interest" description="Disordered" evidence="2">
    <location>
        <begin position="86"/>
        <end position="133"/>
    </location>
</feature>
<evidence type="ECO:0000256" key="2">
    <source>
        <dbReference type="SAM" id="MobiDB-lite"/>
    </source>
</evidence>
<accession>A0A835GX94</accession>
<dbReference type="Proteomes" id="UP000631114">
    <property type="component" value="Unassembled WGS sequence"/>
</dbReference>
<name>A0A835GX94_9MAGN</name>
<dbReference type="GO" id="GO:0010497">
    <property type="term" value="P:plasmodesmata-mediated intercellular transport"/>
    <property type="evidence" value="ECO:0007669"/>
    <property type="project" value="InterPro"/>
</dbReference>
<protein>
    <submittedName>
        <fullName evidence="3">Uncharacterized protein</fullName>
    </submittedName>
</protein>
<evidence type="ECO:0000313" key="3">
    <source>
        <dbReference type="EMBL" id="KAF9587577.1"/>
    </source>
</evidence>
<sequence length="353" mass="40127">MLEKQNFLDLEEHDEDGNFITDPISWLSEDHTSSSSHHSLSNNNNFDRVIYKNLVEMVPLIETLMDRKANNSSSFTRRATMVCTKTPTKDSFSKKGGEPKGRKIAQSIPTKMQRNIGENNPSKDTSVDEFIPSRPSTLEKDKEQMILLQEQVDNLQKKVLEKDELLKSAETSMNQMNVVHAKVDELKRQIAEKETLIKSAHLQLSDARVKLADKQATLEKIQWEATTSNKKVEELQDEMESVQGEKAAFMLLFESLTSDDCTGYAENYDVFPSYSDQLPSTDDISETEMLEMEEARQAYISALAAAKENQDEDLLAIATQARVRLQSFLRSESSNSRSFLRSESSNNRNMSVY</sequence>
<dbReference type="EMBL" id="JADFTS010000009">
    <property type="protein sequence ID" value="KAF9587577.1"/>
    <property type="molecule type" value="Genomic_DNA"/>
</dbReference>
<gene>
    <name evidence="3" type="ORF">IFM89_004035</name>
</gene>
<feature type="compositionally biased region" description="Polar residues" evidence="2">
    <location>
        <begin position="107"/>
        <end position="124"/>
    </location>
</feature>
<organism evidence="3 4">
    <name type="scientific">Coptis chinensis</name>
    <dbReference type="NCBI Taxonomy" id="261450"/>
    <lineage>
        <taxon>Eukaryota</taxon>
        <taxon>Viridiplantae</taxon>
        <taxon>Streptophyta</taxon>
        <taxon>Embryophyta</taxon>
        <taxon>Tracheophyta</taxon>
        <taxon>Spermatophyta</taxon>
        <taxon>Magnoliopsida</taxon>
        <taxon>Ranunculales</taxon>
        <taxon>Ranunculaceae</taxon>
        <taxon>Coptidoideae</taxon>
        <taxon>Coptis</taxon>
    </lineage>
</organism>